<evidence type="ECO:0000313" key="2">
    <source>
        <dbReference type="Proteomes" id="UP000652761"/>
    </source>
</evidence>
<protein>
    <submittedName>
        <fullName evidence="1">Uncharacterized protein</fullName>
    </submittedName>
</protein>
<reference evidence="1" key="1">
    <citation type="submission" date="2017-07" db="EMBL/GenBank/DDBJ databases">
        <title>Taro Niue Genome Assembly and Annotation.</title>
        <authorList>
            <person name="Atibalentja N."/>
            <person name="Keating K."/>
            <person name="Fields C.J."/>
        </authorList>
    </citation>
    <scope>NUCLEOTIDE SEQUENCE</scope>
    <source>
        <strain evidence="1">Niue_2</strain>
        <tissue evidence="1">Leaf</tissue>
    </source>
</reference>
<evidence type="ECO:0000313" key="1">
    <source>
        <dbReference type="EMBL" id="MQM17987.1"/>
    </source>
</evidence>
<dbReference type="Proteomes" id="UP000652761">
    <property type="component" value="Unassembled WGS sequence"/>
</dbReference>
<comment type="caution">
    <text evidence="1">The sequence shown here is derived from an EMBL/GenBank/DDBJ whole genome shotgun (WGS) entry which is preliminary data.</text>
</comment>
<feature type="non-terminal residue" evidence="1">
    <location>
        <position position="158"/>
    </location>
</feature>
<proteinExistence type="predicted"/>
<dbReference type="AlphaFoldDB" id="A0A843XFQ8"/>
<name>A0A843XFQ8_COLES</name>
<gene>
    <name evidence="1" type="ORF">Taro_050970</name>
</gene>
<feature type="non-terminal residue" evidence="1">
    <location>
        <position position="1"/>
    </location>
</feature>
<sequence>AAASIVAAAAIPPAVAALAATSSIAPVVATTFTNHHDTPRRMPPERGYLQAEPPLRHEEGNLILSLLDFGCLLSSSLSLAMDGGMINHEVFQLEECSDTICNAPLRPGTAIPTHAGQEGDTIGEKTPTMSNIRVEFLMRNENIMSGSNITINFYIHIS</sequence>
<organism evidence="1 2">
    <name type="scientific">Colocasia esculenta</name>
    <name type="common">Wild taro</name>
    <name type="synonym">Arum esculentum</name>
    <dbReference type="NCBI Taxonomy" id="4460"/>
    <lineage>
        <taxon>Eukaryota</taxon>
        <taxon>Viridiplantae</taxon>
        <taxon>Streptophyta</taxon>
        <taxon>Embryophyta</taxon>
        <taxon>Tracheophyta</taxon>
        <taxon>Spermatophyta</taxon>
        <taxon>Magnoliopsida</taxon>
        <taxon>Liliopsida</taxon>
        <taxon>Araceae</taxon>
        <taxon>Aroideae</taxon>
        <taxon>Colocasieae</taxon>
        <taxon>Colocasia</taxon>
    </lineage>
</organism>
<dbReference type="EMBL" id="NMUH01007888">
    <property type="protein sequence ID" value="MQM17987.1"/>
    <property type="molecule type" value="Genomic_DNA"/>
</dbReference>
<keyword evidence="2" id="KW-1185">Reference proteome</keyword>
<accession>A0A843XFQ8</accession>